<keyword evidence="8 14" id="KW-0833">Ubl conjugation pathway</keyword>
<dbReference type="PROSITE" id="PS50089">
    <property type="entry name" value="ZF_RING_2"/>
    <property type="match status" value="1"/>
</dbReference>
<dbReference type="GO" id="GO:0061630">
    <property type="term" value="F:ubiquitin protein ligase activity"/>
    <property type="evidence" value="ECO:0007669"/>
    <property type="project" value="UniProtKB-EC"/>
</dbReference>
<dbReference type="EC" id="2.3.2.27" evidence="14"/>
<evidence type="ECO:0000259" key="17">
    <source>
        <dbReference type="PROSITE" id="PS50089"/>
    </source>
</evidence>
<dbReference type="Proteomes" id="UP000261420">
    <property type="component" value="Unplaced"/>
</dbReference>
<dbReference type="UniPathway" id="UPA00143"/>
<feature type="coiled-coil region" evidence="15">
    <location>
        <begin position="643"/>
        <end position="875"/>
    </location>
</feature>
<evidence type="ECO:0000313" key="18">
    <source>
        <dbReference type="Ensembl" id="ENSSDUP00000004673.1"/>
    </source>
</evidence>
<comment type="pathway">
    <text evidence="3 14">Protein modification; protein ubiquitination.</text>
</comment>
<feature type="region of interest" description="Disordered" evidence="16">
    <location>
        <begin position="516"/>
        <end position="599"/>
    </location>
</feature>
<feature type="compositionally biased region" description="Basic and acidic residues" evidence="16">
    <location>
        <begin position="521"/>
        <end position="576"/>
    </location>
</feature>
<evidence type="ECO:0000256" key="3">
    <source>
        <dbReference type="ARBA" id="ARBA00004906"/>
    </source>
</evidence>
<evidence type="ECO:0000256" key="14">
    <source>
        <dbReference type="RuleBase" id="RU365038"/>
    </source>
</evidence>
<evidence type="ECO:0000256" key="11">
    <source>
        <dbReference type="ARBA" id="ARBA00023054"/>
    </source>
</evidence>
<dbReference type="GO" id="GO:0033503">
    <property type="term" value="C:HULC complex"/>
    <property type="evidence" value="ECO:0007669"/>
    <property type="project" value="TreeGrafter"/>
</dbReference>
<dbReference type="InterPro" id="IPR001841">
    <property type="entry name" value="Znf_RING"/>
</dbReference>
<evidence type="ECO:0000256" key="13">
    <source>
        <dbReference type="PROSITE-ProRule" id="PRU00175"/>
    </source>
</evidence>
<evidence type="ECO:0000256" key="15">
    <source>
        <dbReference type="SAM" id="Coils"/>
    </source>
</evidence>
<keyword evidence="12 14" id="KW-0539">Nucleus</keyword>
<dbReference type="GO" id="GO:0016567">
    <property type="term" value="P:protein ubiquitination"/>
    <property type="evidence" value="ECO:0007669"/>
    <property type="project" value="UniProtKB-UniRule"/>
</dbReference>
<dbReference type="InterPro" id="IPR017907">
    <property type="entry name" value="Znf_RING_CS"/>
</dbReference>
<dbReference type="Ensembl" id="ENSSDUT00000004769.1">
    <property type="protein sequence ID" value="ENSSDUP00000004673.1"/>
    <property type="gene ID" value="ENSSDUG00000003404.1"/>
</dbReference>
<feature type="coiled-coil region" evidence="15">
    <location>
        <begin position="446"/>
        <end position="515"/>
    </location>
</feature>
<dbReference type="AlphaFoldDB" id="A0A3B4TF29"/>
<proteinExistence type="inferred from homology"/>
<reference evidence="18" key="1">
    <citation type="submission" date="2025-08" db="UniProtKB">
        <authorList>
            <consortium name="Ensembl"/>
        </authorList>
    </citation>
    <scope>IDENTIFICATION</scope>
</reference>
<accession>A0A3B4TF29</accession>
<keyword evidence="19" id="KW-1185">Reference proteome</keyword>
<dbReference type="GO" id="GO:0005634">
    <property type="term" value="C:nucleus"/>
    <property type="evidence" value="ECO:0007669"/>
    <property type="project" value="UniProtKB-SubCell"/>
</dbReference>
<dbReference type="PANTHER" id="PTHR23163:SF2">
    <property type="entry name" value="E3 UBIQUITIN-PROTEIN LIGASE BRE1A"/>
    <property type="match status" value="1"/>
</dbReference>
<dbReference type="SMART" id="SM00184">
    <property type="entry name" value="RING"/>
    <property type="match status" value="1"/>
</dbReference>
<dbReference type="Pfam" id="PF26052">
    <property type="entry name" value="BRE1B"/>
    <property type="match status" value="1"/>
</dbReference>
<dbReference type="GO" id="GO:0006325">
    <property type="term" value="P:chromatin organization"/>
    <property type="evidence" value="ECO:0007669"/>
    <property type="project" value="UniProtKB-KW"/>
</dbReference>
<sequence length="952" mass="110065">MSGQKRPADPSGGPSSSGAPSEKRREREGEDGGPGVSAAAGGSTAVETVIKLGGVSNSEEQDIKALQAKNRKLGEALDQRQVIEDELRERIERLETRQATDDASLLILNRYWNQFDENVQLIIRRYDQASSEPEKSPAGEGRSLKPETPEPDGDSNQERAKDRGHQGETSNSFLATLASSSSEEMEAELQVRVESSQKQANRVVEICECLRRTVDQLKTEGKLWQVASKLNVLLTSENERLLQLTEDLKQKYSHMTSESRSLGRAANKADQRVNELQVLIEELQWDMEKIRRRENRLNAHLIEILERVNSKGYKVCGEASSVCGTITINKRKFEEMNSELEENRELADNRLTELQKLQQDLQNVHQENNSMKAELMSRAEGMVKETSEYRCLQSQFSVLYNESLILKAQLDETRARLGTTRTARLRQLEHMENDEVALQRKVRTEVFQLEDTLAQVRKEYEMLRIEFEQTLAANEQAGPINREMRHLISTLQTHNQQMKGEVVKYKIRLRETQAELNQVGQKEKERNSLEPEATIKDEEKDERKEKEEKKDKDIIKKEEKDREREKEKEKERERPTRSSGSSSTGERLSMVGGSKRKEMEQLKIVRAELKKAQESQREMKLLLDMYRSAPKEQRDKVQLMAAEKKAKSEGEELRQRLRELEERERREGKKMADEEALRKIRSVEEQIDILNKKLSIAKQEEDALLSEMDVTGQAFEDMQEQNIRLMQQLREKDDANFKLMSERIKSNQIHKLLKEEKEELADQLLTLKTQVDAQLQVVRKLEEKERLLQGTISTAERELALRTQALDMNKRKAQDSALLSEEVRTQLEQVQQRLSMVREEVIENSISREKESFNARRAQEDISKLRRKIEKAKKPAEKISNGDEILNEEINEYKARLTCPCCNSRVKDAVLTKCFHVFCFECVKTRYDTRQRKCPKCNAAFGANDFHRIYIG</sequence>
<dbReference type="GeneTree" id="ENSGT00390000002866"/>
<feature type="domain" description="RING-type" evidence="17">
    <location>
        <begin position="899"/>
        <end position="938"/>
    </location>
</feature>
<feature type="region of interest" description="Disordered" evidence="16">
    <location>
        <begin position="129"/>
        <end position="171"/>
    </location>
</feature>
<dbReference type="InterPro" id="IPR058642">
    <property type="entry name" value="BRE1A/B-like_dom"/>
</dbReference>
<keyword evidence="6 14" id="KW-0479">Metal-binding</keyword>
<feature type="compositionally biased region" description="Basic and acidic residues" evidence="16">
    <location>
        <begin position="156"/>
        <end position="166"/>
    </location>
</feature>
<feature type="region of interest" description="Disordered" evidence="16">
    <location>
        <begin position="1"/>
        <end position="44"/>
    </location>
</feature>
<reference evidence="18" key="2">
    <citation type="submission" date="2025-09" db="UniProtKB">
        <authorList>
            <consortium name="Ensembl"/>
        </authorList>
    </citation>
    <scope>IDENTIFICATION</scope>
</reference>
<evidence type="ECO:0000256" key="10">
    <source>
        <dbReference type="ARBA" id="ARBA00022853"/>
    </source>
</evidence>
<evidence type="ECO:0000256" key="5">
    <source>
        <dbReference type="ARBA" id="ARBA00022679"/>
    </source>
</evidence>
<protein>
    <recommendedName>
        <fullName evidence="14">E3 ubiquitin protein ligase</fullName>
        <ecNumber evidence="14">2.3.2.27</ecNumber>
    </recommendedName>
</protein>
<evidence type="ECO:0000256" key="1">
    <source>
        <dbReference type="ARBA" id="ARBA00000900"/>
    </source>
</evidence>
<feature type="coiled-coil region" evidence="15">
    <location>
        <begin position="56"/>
        <end position="97"/>
    </location>
</feature>
<feature type="compositionally biased region" description="Low complexity" evidence="16">
    <location>
        <begin position="10"/>
        <end position="20"/>
    </location>
</feature>
<keyword evidence="9 14" id="KW-0862">Zinc</keyword>
<comment type="similarity">
    <text evidence="4 14">Belongs to the BRE1 family.</text>
</comment>
<dbReference type="InterPro" id="IPR013083">
    <property type="entry name" value="Znf_RING/FYVE/PHD"/>
</dbReference>
<keyword evidence="11 14" id="KW-0175">Coiled coil</keyword>
<dbReference type="CDD" id="cd16814">
    <property type="entry name" value="RING-HC_RNF20"/>
    <property type="match status" value="1"/>
</dbReference>
<dbReference type="PROSITE" id="PS00518">
    <property type="entry name" value="ZF_RING_1"/>
    <property type="match status" value="1"/>
</dbReference>
<dbReference type="Pfam" id="PF00097">
    <property type="entry name" value="zf-C3HC4"/>
    <property type="match status" value="1"/>
</dbReference>
<evidence type="ECO:0000256" key="4">
    <source>
        <dbReference type="ARBA" id="ARBA00005555"/>
    </source>
</evidence>
<feature type="compositionally biased region" description="Basic and acidic residues" evidence="16">
    <location>
        <begin position="129"/>
        <end position="148"/>
    </location>
</feature>
<dbReference type="InterPro" id="IPR018957">
    <property type="entry name" value="Znf_C3HC4_RING-type"/>
</dbReference>
<organism evidence="18 19">
    <name type="scientific">Seriola dumerili</name>
    <name type="common">Greater amberjack</name>
    <name type="synonym">Caranx dumerili</name>
    <dbReference type="NCBI Taxonomy" id="41447"/>
    <lineage>
        <taxon>Eukaryota</taxon>
        <taxon>Metazoa</taxon>
        <taxon>Chordata</taxon>
        <taxon>Craniata</taxon>
        <taxon>Vertebrata</taxon>
        <taxon>Euteleostomi</taxon>
        <taxon>Actinopterygii</taxon>
        <taxon>Neopterygii</taxon>
        <taxon>Teleostei</taxon>
        <taxon>Neoteleostei</taxon>
        <taxon>Acanthomorphata</taxon>
        <taxon>Carangaria</taxon>
        <taxon>Carangiformes</taxon>
        <taxon>Carangidae</taxon>
        <taxon>Seriola</taxon>
    </lineage>
</organism>
<evidence type="ECO:0000256" key="16">
    <source>
        <dbReference type="SAM" id="MobiDB-lite"/>
    </source>
</evidence>
<dbReference type="SUPFAM" id="SSF57850">
    <property type="entry name" value="RING/U-box"/>
    <property type="match status" value="1"/>
</dbReference>
<evidence type="ECO:0000256" key="9">
    <source>
        <dbReference type="ARBA" id="ARBA00022833"/>
    </source>
</evidence>
<feature type="compositionally biased region" description="Basic and acidic residues" evidence="16">
    <location>
        <begin position="21"/>
        <end position="30"/>
    </location>
</feature>
<dbReference type="FunFam" id="3.30.40.10:FF:000040">
    <property type="entry name" value="E3 ubiquitin protein ligase"/>
    <property type="match status" value="1"/>
</dbReference>
<evidence type="ECO:0000256" key="6">
    <source>
        <dbReference type="ARBA" id="ARBA00022723"/>
    </source>
</evidence>
<keyword evidence="7 13" id="KW-0863">Zinc-finger</keyword>
<comment type="catalytic activity">
    <reaction evidence="1 14">
        <text>S-ubiquitinyl-[E2 ubiquitin-conjugating enzyme]-L-cysteine + [acceptor protein]-L-lysine = [E2 ubiquitin-conjugating enzyme]-L-cysteine + N(6)-ubiquitinyl-[acceptor protein]-L-lysine.</text>
        <dbReference type="EC" id="2.3.2.27"/>
    </reaction>
</comment>
<comment type="subcellular location">
    <subcellularLocation>
        <location evidence="2 14">Nucleus</location>
    </subcellularLocation>
</comment>
<evidence type="ECO:0000256" key="2">
    <source>
        <dbReference type="ARBA" id="ARBA00004123"/>
    </source>
</evidence>
<dbReference type="GO" id="GO:0008270">
    <property type="term" value="F:zinc ion binding"/>
    <property type="evidence" value="ECO:0007669"/>
    <property type="project" value="UniProtKB-KW"/>
</dbReference>
<name>A0A3B4TF29_SERDU</name>
<dbReference type="InterPro" id="IPR013956">
    <property type="entry name" value="E3_ubiquit_lig_Bre1"/>
</dbReference>
<evidence type="ECO:0000256" key="12">
    <source>
        <dbReference type="ARBA" id="ARBA00023242"/>
    </source>
</evidence>
<dbReference type="Gene3D" id="3.30.40.10">
    <property type="entry name" value="Zinc/RING finger domain, C3HC4 (zinc finger)"/>
    <property type="match status" value="1"/>
</dbReference>
<evidence type="ECO:0000256" key="8">
    <source>
        <dbReference type="ARBA" id="ARBA00022786"/>
    </source>
</evidence>
<evidence type="ECO:0000256" key="7">
    <source>
        <dbReference type="ARBA" id="ARBA00022771"/>
    </source>
</evidence>
<dbReference type="PANTHER" id="PTHR23163">
    <property type="entry name" value="RING FINGER PROTEIN-RELATED"/>
    <property type="match status" value="1"/>
</dbReference>
<feature type="coiled-coil region" evidence="15">
    <location>
        <begin position="330"/>
        <end position="374"/>
    </location>
</feature>
<feature type="compositionally biased region" description="Low complexity" evidence="16">
    <location>
        <begin position="577"/>
        <end position="589"/>
    </location>
</feature>
<keyword evidence="10 14" id="KW-0156">Chromatin regulator</keyword>
<evidence type="ECO:0000313" key="19">
    <source>
        <dbReference type="Proteomes" id="UP000261420"/>
    </source>
</evidence>
<keyword evidence="5 14" id="KW-0808">Transferase</keyword>
<feature type="coiled-coil region" evidence="15">
    <location>
        <begin position="266"/>
        <end position="300"/>
    </location>
</feature>